<dbReference type="GO" id="GO:0006520">
    <property type="term" value="P:amino acid metabolic process"/>
    <property type="evidence" value="ECO:0007669"/>
    <property type="project" value="TreeGrafter"/>
</dbReference>
<evidence type="ECO:0000256" key="2">
    <source>
        <dbReference type="ARBA" id="ARBA00007281"/>
    </source>
</evidence>
<keyword evidence="5 10" id="KW-0456">Lyase</keyword>
<dbReference type="Pfam" id="PF01680">
    <property type="entry name" value="SOR_SNZ"/>
    <property type="match status" value="1"/>
</dbReference>
<dbReference type="Proteomes" id="UP001140217">
    <property type="component" value="Unassembled WGS sequence"/>
</dbReference>
<evidence type="ECO:0000313" key="11">
    <source>
        <dbReference type="Proteomes" id="UP001140217"/>
    </source>
</evidence>
<dbReference type="EMBL" id="JANBUL010000109">
    <property type="protein sequence ID" value="KAJ2781291.1"/>
    <property type="molecule type" value="Genomic_DNA"/>
</dbReference>
<evidence type="ECO:0000256" key="4">
    <source>
        <dbReference type="ARBA" id="ARBA00022898"/>
    </source>
</evidence>
<evidence type="ECO:0000313" key="10">
    <source>
        <dbReference type="EMBL" id="KAJ2781291.1"/>
    </source>
</evidence>
<dbReference type="SUPFAM" id="SSF51366">
    <property type="entry name" value="Ribulose-phoshate binding barrel"/>
    <property type="match status" value="1"/>
</dbReference>
<dbReference type="InterPro" id="IPR033755">
    <property type="entry name" value="PdxS/SNZ_N"/>
</dbReference>
<evidence type="ECO:0000256" key="3">
    <source>
        <dbReference type="ARBA" id="ARBA00012084"/>
    </source>
</evidence>
<reference evidence="10" key="1">
    <citation type="submission" date="2022-07" db="EMBL/GenBank/DDBJ databases">
        <title>Phylogenomic reconstructions and comparative analyses of Kickxellomycotina fungi.</title>
        <authorList>
            <person name="Reynolds N.K."/>
            <person name="Stajich J.E."/>
            <person name="Barry K."/>
            <person name="Grigoriev I.V."/>
            <person name="Crous P."/>
            <person name="Smith M.E."/>
        </authorList>
    </citation>
    <scope>NUCLEOTIDE SEQUENCE</scope>
    <source>
        <strain evidence="10">NBRC 105414</strain>
    </source>
</reference>
<feature type="domain" description="PdxS/SNZ N-terminal" evidence="9">
    <location>
        <begin position="16"/>
        <end position="230"/>
    </location>
</feature>
<dbReference type="EC" id="4.3.3.6" evidence="3"/>
<comment type="catalytic activity">
    <reaction evidence="7">
        <text>aldehydo-D-ribose 5-phosphate + D-glyceraldehyde 3-phosphate + L-glutamine = pyridoxal 5'-phosphate + L-glutamate + phosphate + 3 H2O + H(+)</text>
        <dbReference type="Rhea" id="RHEA:31507"/>
        <dbReference type="ChEBI" id="CHEBI:15377"/>
        <dbReference type="ChEBI" id="CHEBI:15378"/>
        <dbReference type="ChEBI" id="CHEBI:29985"/>
        <dbReference type="ChEBI" id="CHEBI:43474"/>
        <dbReference type="ChEBI" id="CHEBI:58273"/>
        <dbReference type="ChEBI" id="CHEBI:58359"/>
        <dbReference type="ChEBI" id="CHEBI:59776"/>
        <dbReference type="ChEBI" id="CHEBI:597326"/>
        <dbReference type="EC" id="4.3.3.6"/>
    </reaction>
</comment>
<proteinExistence type="inferred from homology"/>
<evidence type="ECO:0000259" key="9">
    <source>
        <dbReference type="Pfam" id="PF01680"/>
    </source>
</evidence>
<dbReference type="PANTHER" id="PTHR31829">
    <property type="entry name" value="PYRIDOXAL 5'-PHOSPHATE SYNTHASE SUBUNIT SNZ1-RELATED"/>
    <property type="match status" value="1"/>
</dbReference>
<name>A0A9W8LJ99_9FUNG</name>
<evidence type="ECO:0000256" key="5">
    <source>
        <dbReference type="ARBA" id="ARBA00023239"/>
    </source>
</evidence>
<keyword evidence="4" id="KW-0663">Pyridoxal phosphate</keyword>
<accession>A0A9W8LJ99</accession>
<organism evidence="10 11">
    <name type="scientific">Coemansia javaensis</name>
    <dbReference type="NCBI Taxonomy" id="2761396"/>
    <lineage>
        <taxon>Eukaryota</taxon>
        <taxon>Fungi</taxon>
        <taxon>Fungi incertae sedis</taxon>
        <taxon>Zoopagomycota</taxon>
        <taxon>Kickxellomycotina</taxon>
        <taxon>Kickxellomycetes</taxon>
        <taxon>Kickxellales</taxon>
        <taxon>Kickxellaceae</taxon>
        <taxon>Coemansia</taxon>
    </lineage>
</organism>
<dbReference type="InterPro" id="IPR013785">
    <property type="entry name" value="Aldolase_TIM"/>
</dbReference>
<comment type="pathway">
    <text evidence="1">Cofactor biosynthesis; pyridoxal 5'-phosphate biosynthesis.</text>
</comment>
<dbReference type="PROSITE" id="PS51129">
    <property type="entry name" value="PDXS_SNZ_2"/>
    <property type="match status" value="1"/>
</dbReference>
<evidence type="ECO:0000256" key="6">
    <source>
        <dbReference type="ARBA" id="ARBA00023270"/>
    </source>
</evidence>
<comment type="similarity">
    <text evidence="2 8">Belongs to the PdxS/SNZ family.</text>
</comment>
<dbReference type="GO" id="GO:0008615">
    <property type="term" value="P:pyridoxine biosynthetic process"/>
    <property type="evidence" value="ECO:0007669"/>
    <property type="project" value="TreeGrafter"/>
</dbReference>
<evidence type="ECO:0000256" key="1">
    <source>
        <dbReference type="ARBA" id="ARBA00004737"/>
    </source>
</evidence>
<dbReference type="InterPro" id="IPR011060">
    <property type="entry name" value="RibuloseP-bd_barrel"/>
</dbReference>
<dbReference type="PANTHER" id="PTHR31829:SF0">
    <property type="entry name" value="PYRIDOXAL 5'-PHOSPHATE SYNTHASE SUBUNIT SNZ1-RELATED"/>
    <property type="match status" value="1"/>
</dbReference>
<dbReference type="AlphaFoldDB" id="A0A9W8LJ99"/>
<sequence length="297" mass="32466">MSTPDEKAKDKSANFKKKLTFMRGIEGGIVTVVHTVEQAITAERNGARAVIVIGNTATQAMGLGNAEIPRAADPRMVKRIMDHVMLPTFARVSIGHNMEARVMQHSWADGIDENEALAATSDRNIDYHALIIPAIAGVSNLQEALEMIKKGAAALRNKLSDESADRGMASEDTGTIKQAVVTMQGIKEEIKTIGAMSPDERKAHIEGWDVKEKDLERVLEKKRLMVPFFADGGVYHPMDVAMLMSTGYTGAIASVQLFQARNPEKRMRSLVMAAKHHDRPDIIASITEDHGNNGEVV</sequence>
<dbReference type="OrthoDB" id="1660966at2759"/>
<dbReference type="Gene3D" id="3.20.20.70">
    <property type="entry name" value="Aldolase class I"/>
    <property type="match status" value="1"/>
</dbReference>
<dbReference type="InterPro" id="IPR001852">
    <property type="entry name" value="PdxS/SNZ"/>
</dbReference>
<evidence type="ECO:0000256" key="8">
    <source>
        <dbReference type="PROSITE-ProRule" id="PRU00481"/>
    </source>
</evidence>
<keyword evidence="6" id="KW-0704">Schiff base</keyword>
<dbReference type="GO" id="GO:0036381">
    <property type="term" value="F:pyridoxal 5'-phosphate synthase (glutamine hydrolysing) activity"/>
    <property type="evidence" value="ECO:0007669"/>
    <property type="project" value="UniProtKB-EC"/>
</dbReference>
<comment type="caution">
    <text evidence="10">The sequence shown here is derived from an EMBL/GenBank/DDBJ whole genome shotgun (WGS) entry which is preliminary data.</text>
</comment>
<keyword evidence="11" id="KW-1185">Reference proteome</keyword>
<dbReference type="GO" id="GO:0042823">
    <property type="term" value="P:pyridoxal phosphate biosynthetic process"/>
    <property type="evidence" value="ECO:0007669"/>
    <property type="project" value="InterPro"/>
</dbReference>
<evidence type="ECO:0000256" key="7">
    <source>
        <dbReference type="ARBA" id="ARBA00047992"/>
    </source>
</evidence>
<protein>
    <recommendedName>
        <fullName evidence="3">pyridoxal 5'-phosphate synthase (glutamine hydrolyzing)</fullName>
        <ecNumber evidence="3">4.3.3.6</ecNumber>
    </recommendedName>
</protein>
<gene>
    <name evidence="10" type="primary">SNZ1_1</name>
    <name evidence="10" type="ORF">H4R18_002969</name>
</gene>